<dbReference type="InterPro" id="IPR036396">
    <property type="entry name" value="Cyt_P450_sf"/>
</dbReference>
<evidence type="ECO:0000313" key="7">
    <source>
        <dbReference type="Proteomes" id="UP000191612"/>
    </source>
</evidence>
<name>A0A1V6QTX1_9EURO</name>
<dbReference type="InterPro" id="IPR050121">
    <property type="entry name" value="Cytochrome_P450_monoxygenase"/>
</dbReference>
<dbReference type="SUPFAM" id="SSF48264">
    <property type="entry name" value="Cytochrome P450"/>
    <property type="match status" value="1"/>
</dbReference>
<keyword evidence="4" id="KW-0560">Oxidoreductase</keyword>
<dbReference type="STRING" id="60172.A0A1V6QTX1"/>
<accession>A0A1V6QTX1</accession>
<organism evidence="6 7">
    <name type="scientific">Penicillium solitum</name>
    <dbReference type="NCBI Taxonomy" id="60172"/>
    <lineage>
        <taxon>Eukaryota</taxon>
        <taxon>Fungi</taxon>
        <taxon>Dikarya</taxon>
        <taxon>Ascomycota</taxon>
        <taxon>Pezizomycotina</taxon>
        <taxon>Eurotiomycetes</taxon>
        <taxon>Eurotiomycetidae</taxon>
        <taxon>Eurotiales</taxon>
        <taxon>Aspergillaceae</taxon>
        <taxon>Penicillium</taxon>
    </lineage>
</organism>
<dbReference type="GO" id="GO:0005506">
    <property type="term" value="F:iron ion binding"/>
    <property type="evidence" value="ECO:0007669"/>
    <property type="project" value="InterPro"/>
</dbReference>
<dbReference type="PRINTS" id="PR00465">
    <property type="entry name" value="EP450IV"/>
</dbReference>
<dbReference type="GO" id="GO:0004497">
    <property type="term" value="F:monooxygenase activity"/>
    <property type="evidence" value="ECO:0007669"/>
    <property type="project" value="InterPro"/>
</dbReference>
<evidence type="ECO:0008006" key="8">
    <source>
        <dbReference type="Google" id="ProtNLM"/>
    </source>
</evidence>
<keyword evidence="7" id="KW-1185">Reference proteome</keyword>
<evidence type="ECO:0000256" key="3">
    <source>
        <dbReference type="ARBA" id="ARBA00022723"/>
    </source>
</evidence>
<dbReference type="GO" id="GO:0043386">
    <property type="term" value="P:mycotoxin biosynthetic process"/>
    <property type="evidence" value="ECO:0007669"/>
    <property type="project" value="UniProtKB-ARBA"/>
</dbReference>
<keyword evidence="3" id="KW-0479">Metal-binding</keyword>
<dbReference type="PANTHER" id="PTHR24305:SF232">
    <property type="entry name" value="P450, PUTATIVE (EUROFUNG)-RELATED"/>
    <property type="match status" value="1"/>
</dbReference>
<dbReference type="PANTHER" id="PTHR24305">
    <property type="entry name" value="CYTOCHROME P450"/>
    <property type="match status" value="1"/>
</dbReference>
<protein>
    <recommendedName>
        <fullName evidence="8">Cytochrome P450 monooxygenase</fullName>
    </recommendedName>
</protein>
<dbReference type="InterPro" id="IPR002403">
    <property type="entry name" value="Cyt_P450_E_grp-IV"/>
</dbReference>
<comment type="caution">
    <text evidence="6">The sequence shown here is derived from an EMBL/GenBank/DDBJ whole genome shotgun (WGS) entry which is preliminary data.</text>
</comment>
<dbReference type="EMBL" id="MDYO01000039">
    <property type="protein sequence ID" value="OQD92645.1"/>
    <property type="molecule type" value="Genomic_DNA"/>
</dbReference>
<sequence length="604" mass="69363">MSRLEIALSSTLDHLLKHIFLGTVFLTSLYALYRWLLPKPLPGIPFNQKSAQSIWGDVVELRDDPSGLAKWCSKQLENHGSPICQALMGPLSKPVVLVADVGNARELLMARSDFDRSAYIIDRFPLFGEFHLDMKTGDNWRQSRNWLKDLLAPQYLHNVVGPAIHSSVLKLIELWEYKSRVGDSRAFSMVSDLKTLALDVIVAFHFGSDFQDSALDRQVDHVGKLDGTKLPSGEHNEVEFSKAPLHEFQQALTDVGDKMAAIYTTKWPPLIVVWWVRHVSPYYRPFFQAKDRFIRKHINLTVRRYRNDEEPSTGIDYMVYREEKAARKAHRQPMFDKQIMIDEAYGNLIAGQHTTSAALVWVLKLLADYPSVQEKLREELEGIFVSAMQENRLPTASEIITSKLPYLDAMLEETLRLRAAMLVPRDATKDTELLGHHIPKGTVVLLVCQGPDYKPSPPSKYWGYVKASRMYPGKGNPDLEVFDPERWLKTKPPVPTMLDGGNFKPVKDYAKYYNKYAIKCQEVKYDRSIFVDVIVADMTLRGLVQHCESVKKKLELPVFTPEDKSKVQKWEEELHHLQEAISFQQHRLYECATFLPRQPLKQIQ</sequence>
<evidence type="ECO:0000256" key="1">
    <source>
        <dbReference type="ARBA" id="ARBA00001971"/>
    </source>
</evidence>
<gene>
    <name evidence="6" type="ORF">PENSOL_c039G01031</name>
</gene>
<keyword evidence="5" id="KW-0408">Iron</keyword>
<comment type="similarity">
    <text evidence="2">Belongs to the cytochrome P450 family.</text>
</comment>
<dbReference type="InterPro" id="IPR001128">
    <property type="entry name" value="Cyt_P450"/>
</dbReference>
<reference evidence="7" key="1">
    <citation type="journal article" date="2017" name="Nat. Microbiol.">
        <title>Global analysis of biosynthetic gene clusters reveals vast potential of secondary metabolite production in Penicillium species.</title>
        <authorList>
            <person name="Nielsen J.C."/>
            <person name="Grijseels S."/>
            <person name="Prigent S."/>
            <person name="Ji B."/>
            <person name="Dainat J."/>
            <person name="Nielsen K.F."/>
            <person name="Frisvad J.C."/>
            <person name="Workman M."/>
            <person name="Nielsen J."/>
        </authorList>
    </citation>
    <scope>NUCLEOTIDE SEQUENCE [LARGE SCALE GENOMIC DNA]</scope>
    <source>
        <strain evidence="7">IBT 29525</strain>
    </source>
</reference>
<evidence type="ECO:0000256" key="5">
    <source>
        <dbReference type="ARBA" id="ARBA00023004"/>
    </source>
</evidence>
<dbReference type="GO" id="GO:0020037">
    <property type="term" value="F:heme binding"/>
    <property type="evidence" value="ECO:0007669"/>
    <property type="project" value="InterPro"/>
</dbReference>
<evidence type="ECO:0000256" key="4">
    <source>
        <dbReference type="ARBA" id="ARBA00023002"/>
    </source>
</evidence>
<dbReference type="Proteomes" id="UP000191612">
    <property type="component" value="Unassembled WGS sequence"/>
</dbReference>
<evidence type="ECO:0000256" key="2">
    <source>
        <dbReference type="ARBA" id="ARBA00010617"/>
    </source>
</evidence>
<proteinExistence type="inferred from homology"/>
<dbReference type="AlphaFoldDB" id="A0A1V6QTX1"/>
<dbReference type="Pfam" id="PF00067">
    <property type="entry name" value="p450"/>
    <property type="match status" value="1"/>
</dbReference>
<dbReference type="Gene3D" id="1.10.630.10">
    <property type="entry name" value="Cytochrome P450"/>
    <property type="match status" value="1"/>
</dbReference>
<evidence type="ECO:0000313" key="6">
    <source>
        <dbReference type="EMBL" id="OQD92645.1"/>
    </source>
</evidence>
<comment type="cofactor">
    <cofactor evidence="1">
        <name>heme</name>
        <dbReference type="ChEBI" id="CHEBI:30413"/>
    </cofactor>
</comment>
<dbReference type="GO" id="GO:0016705">
    <property type="term" value="F:oxidoreductase activity, acting on paired donors, with incorporation or reduction of molecular oxygen"/>
    <property type="evidence" value="ECO:0007669"/>
    <property type="project" value="InterPro"/>
</dbReference>